<gene>
    <name evidence="2" type="ORF">J529_4211</name>
</gene>
<organism evidence="2 3">
    <name type="scientific">Acinetobacter baumannii 99063</name>
    <dbReference type="NCBI Taxonomy" id="1310630"/>
    <lineage>
        <taxon>Bacteria</taxon>
        <taxon>Pseudomonadati</taxon>
        <taxon>Pseudomonadota</taxon>
        <taxon>Gammaproteobacteria</taxon>
        <taxon>Moraxellales</taxon>
        <taxon>Moraxellaceae</taxon>
        <taxon>Acinetobacter</taxon>
        <taxon>Acinetobacter calcoaceticus/baumannii complex</taxon>
    </lineage>
</organism>
<dbReference type="PATRIC" id="fig|1310630.3.peg.3967"/>
<accession>A0A009SSR4</accession>
<proteinExistence type="predicted"/>
<dbReference type="AlphaFoldDB" id="A0A009SSR4"/>
<evidence type="ECO:0000313" key="2">
    <source>
        <dbReference type="EMBL" id="EXC42050.1"/>
    </source>
</evidence>
<reference evidence="2 3" key="1">
    <citation type="submission" date="2014-02" db="EMBL/GenBank/DDBJ databases">
        <title>Comparative genomics and transcriptomics to identify genetic mechanisms underlying the emergence of carbapenem resistant Acinetobacter baumannii (CRAb).</title>
        <authorList>
            <person name="Harris A.D."/>
            <person name="Johnson K.J."/>
            <person name="George J."/>
            <person name="Shefchek K."/>
            <person name="Daugherty S.C."/>
            <person name="Parankush S."/>
            <person name="Sadzewicz L."/>
            <person name="Tallon L."/>
            <person name="Sengamalay N."/>
            <person name="Hazen T.H."/>
            <person name="Rasko D.A."/>
        </authorList>
    </citation>
    <scope>NUCLEOTIDE SEQUENCE [LARGE SCALE GENOMIC DNA]</scope>
    <source>
        <strain evidence="2 3">99063</strain>
    </source>
</reference>
<dbReference type="InterPro" id="IPR011335">
    <property type="entry name" value="Restrct_endonuc-II-like"/>
</dbReference>
<dbReference type="SUPFAM" id="SSF52980">
    <property type="entry name" value="Restriction endonuclease-like"/>
    <property type="match status" value="1"/>
</dbReference>
<feature type="domain" description="Restriction endonuclease type II-like" evidence="1">
    <location>
        <begin position="3"/>
        <end position="47"/>
    </location>
</feature>
<dbReference type="Pfam" id="PF18741">
    <property type="entry name" value="MTES_1575"/>
    <property type="match status" value="1"/>
</dbReference>
<protein>
    <recommendedName>
        <fullName evidence="1">Restriction endonuclease type II-like domain-containing protein</fullName>
    </recommendedName>
</protein>
<evidence type="ECO:0000259" key="1">
    <source>
        <dbReference type="Pfam" id="PF18741"/>
    </source>
</evidence>
<evidence type="ECO:0000313" key="3">
    <source>
        <dbReference type="Proteomes" id="UP000020735"/>
    </source>
</evidence>
<dbReference type="EMBL" id="JEXJ01000202">
    <property type="protein sequence ID" value="EXC42050.1"/>
    <property type="molecule type" value="Genomic_DNA"/>
</dbReference>
<sequence length="50" mass="5771">MHAATARDCDQLRPTVLNGLGWKVLSVWTVDWWLDPEHNLTKLVKALEEI</sequence>
<comment type="caution">
    <text evidence="2">The sequence shown here is derived from an EMBL/GenBank/DDBJ whole genome shotgun (WGS) entry which is preliminary data.</text>
</comment>
<dbReference type="Proteomes" id="UP000020735">
    <property type="component" value="Unassembled WGS sequence"/>
</dbReference>
<dbReference type="InterPro" id="IPR049468">
    <property type="entry name" value="Restrct_endonuc-II-like_dom"/>
</dbReference>
<name>A0A009SSR4_ACIBA</name>